<evidence type="ECO:0000256" key="2">
    <source>
        <dbReference type="ARBA" id="ARBA00009810"/>
    </source>
</evidence>
<dbReference type="Gene3D" id="2.170.130.10">
    <property type="entry name" value="TonB-dependent receptor, plug domain"/>
    <property type="match status" value="1"/>
</dbReference>
<feature type="domain" description="TonB-dependent receptor-like beta-barrel" evidence="7">
    <location>
        <begin position="422"/>
        <end position="853"/>
    </location>
</feature>
<feature type="signal peptide" evidence="6">
    <location>
        <begin position="1"/>
        <end position="32"/>
    </location>
</feature>
<gene>
    <name evidence="9" type="ORF">D3871_25975</name>
</gene>
<name>A0A3A3FN62_9BURK</name>
<evidence type="ECO:0000256" key="4">
    <source>
        <dbReference type="ARBA" id="ARBA00023237"/>
    </source>
</evidence>
<dbReference type="Proteomes" id="UP000265955">
    <property type="component" value="Unassembled WGS sequence"/>
</dbReference>
<dbReference type="PANTHER" id="PTHR40980">
    <property type="entry name" value="PLUG DOMAIN-CONTAINING PROTEIN"/>
    <property type="match status" value="1"/>
</dbReference>
<feature type="chain" id="PRO_5017291628" evidence="6">
    <location>
        <begin position="33"/>
        <end position="886"/>
    </location>
</feature>
<protein>
    <submittedName>
        <fullName evidence="9">TonB-dependent receptor</fullName>
    </submittedName>
</protein>
<evidence type="ECO:0000313" key="10">
    <source>
        <dbReference type="Proteomes" id="UP000265955"/>
    </source>
</evidence>
<evidence type="ECO:0000256" key="6">
    <source>
        <dbReference type="SAM" id="SignalP"/>
    </source>
</evidence>
<evidence type="ECO:0000259" key="7">
    <source>
        <dbReference type="Pfam" id="PF00593"/>
    </source>
</evidence>
<keyword evidence="3 5" id="KW-0472">Membrane</keyword>
<dbReference type="Pfam" id="PF07715">
    <property type="entry name" value="Plug"/>
    <property type="match status" value="1"/>
</dbReference>
<comment type="subcellular location">
    <subcellularLocation>
        <location evidence="1 5">Cell outer membrane</location>
    </subcellularLocation>
</comment>
<dbReference type="PANTHER" id="PTHR40980:SF3">
    <property type="entry name" value="TONB-DEPENDENT RECEPTOR-LIKE BETA-BARREL DOMAIN-CONTAINING PROTEIN"/>
    <property type="match status" value="1"/>
</dbReference>
<dbReference type="InterPro" id="IPR012910">
    <property type="entry name" value="Plug_dom"/>
</dbReference>
<evidence type="ECO:0000313" key="9">
    <source>
        <dbReference type="EMBL" id="RJF92785.1"/>
    </source>
</evidence>
<dbReference type="Pfam" id="PF00593">
    <property type="entry name" value="TonB_dep_Rec_b-barrel"/>
    <property type="match status" value="1"/>
</dbReference>
<organism evidence="9 10">
    <name type="scientific">Noviherbaspirillum saxi</name>
    <dbReference type="NCBI Taxonomy" id="2320863"/>
    <lineage>
        <taxon>Bacteria</taxon>
        <taxon>Pseudomonadati</taxon>
        <taxon>Pseudomonadota</taxon>
        <taxon>Betaproteobacteria</taxon>
        <taxon>Burkholderiales</taxon>
        <taxon>Oxalobacteraceae</taxon>
        <taxon>Noviherbaspirillum</taxon>
    </lineage>
</organism>
<proteinExistence type="inferred from homology"/>
<dbReference type="InterPro" id="IPR000531">
    <property type="entry name" value="Beta-barrel_TonB"/>
</dbReference>
<comment type="caution">
    <text evidence="9">The sequence shown here is derived from an EMBL/GenBank/DDBJ whole genome shotgun (WGS) entry which is preliminary data.</text>
</comment>
<dbReference type="OrthoDB" id="8727862at2"/>
<evidence type="ECO:0000256" key="5">
    <source>
        <dbReference type="RuleBase" id="RU003357"/>
    </source>
</evidence>
<evidence type="ECO:0000256" key="3">
    <source>
        <dbReference type="ARBA" id="ARBA00023136"/>
    </source>
</evidence>
<dbReference type="InterPro" id="IPR037066">
    <property type="entry name" value="Plug_dom_sf"/>
</dbReference>
<sequence length="886" mass="95743">MPANAGRKNMLLASIKSLAVGTIFMASAPSYSSDDDNTQILPEVSVTGIRASLQQSLNAKRDADSIVETVTAEDIGKMPDRNVADAIQRVPGVNTSSSAGGEGGFDENDRVSIRGTSPNLTQTLINGHAVGTGDWFILNQVGNVGRSVSYSLLPSELVGRVTVHKTAQADLVEGGVAGTVNIETRKPLQFKKQLTTEATLEGVYSDLARKTGPQLSALMNWKNDADTMGVMVQAFSQTRHLRRDGQELLGYGVINSANTPDVVAARPDLNGVAYPQLIGSTLFQQERKREGSAFEVQIKPSNDLTLGLNGLYSRLSAKNYNNNFLAWPDNLLINGVAPDAYTINNGTLTSASFPAQGEYAAGVVDAIYRPGSRSETWYLNLDGKWRASSHLVVSGQIGTTRGVGETAKEVAFEGNINNTGLNYSMNGLSRATTVSFPGANVTDFAGTSFGWAWGSQIKSIDAERYGQLDGELAIDNSVIQTVKFGVRLANHERRVDWPVAAGPLSDTPASLPVWSGMRYPGNFGHGFGGALNNIWLLSPADIETWADANLNTDPVTRRNWTGEFKVKEDTTAGYAMANLAKDAWRGNVGLRLVRTRQSTTSNVAGGADPIVGSDFGAYTPQVIRHTYVDILPSANLSVDVSKDLVLRAAVARTMARPDYSALGGAVTLDNLQRTGTGGNPNLKPVRSTNVDAAIEWYFAPKSLLQFGLFYMDMSSYVSFGTAPAQYFNDQTRRVETYQITSPLNVAAKNKGFELGYQQPLARNFGVLANYTYADGKAADGSEMLGSSKNTWNLTGYYENERFNARLAYTYRSDFLVGLDRSFAQHAAGVGNLAASLSYKISANAMLTFDALNLNNATLKYYGENKDQPRALYSNGRQFYVGVRARM</sequence>
<evidence type="ECO:0000256" key="1">
    <source>
        <dbReference type="ARBA" id="ARBA00004442"/>
    </source>
</evidence>
<accession>A0A3A3FN62</accession>
<reference evidence="10" key="1">
    <citation type="submission" date="2018-09" db="EMBL/GenBank/DDBJ databases">
        <authorList>
            <person name="Zhu H."/>
        </authorList>
    </citation>
    <scope>NUCLEOTIDE SEQUENCE [LARGE SCALE GENOMIC DNA]</scope>
    <source>
        <strain evidence="10">K1R23-30</strain>
    </source>
</reference>
<dbReference type="SUPFAM" id="SSF56935">
    <property type="entry name" value="Porins"/>
    <property type="match status" value="1"/>
</dbReference>
<dbReference type="NCBIfam" id="TIGR01782">
    <property type="entry name" value="TonB-Xanth-Caul"/>
    <property type="match status" value="1"/>
</dbReference>
<dbReference type="CDD" id="cd01347">
    <property type="entry name" value="ligand_gated_channel"/>
    <property type="match status" value="1"/>
</dbReference>
<dbReference type="EMBL" id="QYUO01000003">
    <property type="protein sequence ID" value="RJF92785.1"/>
    <property type="molecule type" value="Genomic_DNA"/>
</dbReference>
<keyword evidence="5" id="KW-0798">TonB box</keyword>
<dbReference type="GO" id="GO:0009279">
    <property type="term" value="C:cell outer membrane"/>
    <property type="evidence" value="ECO:0007669"/>
    <property type="project" value="UniProtKB-SubCell"/>
</dbReference>
<comment type="similarity">
    <text evidence="2 5">Belongs to the TonB-dependent receptor family.</text>
</comment>
<evidence type="ECO:0000259" key="8">
    <source>
        <dbReference type="Pfam" id="PF07715"/>
    </source>
</evidence>
<dbReference type="InterPro" id="IPR010104">
    <property type="entry name" value="TonB_rcpt_bac"/>
</dbReference>
<keyword evidence="4" id="KW-0998">Cell outer membrane</keyword>
<keyword evidence="10" id="KW-1185">Reference proteome</keyword>
<keyword evidence="9" id="KW-0675">Receptor</keyword>
<dbReference type="InterPro" id="IPR036942">
    <property type="entry name" value="Beta-barrel_TonB_sf"/>
</dbReference>
<dbReference type="AlphaFoldDB" id="A0A3A3FN62"/>
<keyword evidence="6" id="KW-0732">Signal</keyword>
<dbReference type="Gene3D" id="2.40.170.20">
    <property type="entry name" value="TonB-dependent receptor, beta-barrel domain"/>
    <property type="match status" value="1"/>
</dbReference>
<feature type="domain" description="TonB-dependent receptor plug" evidence="8">
    <location>
        <begin position="60"/>
        <end position="178"/>
    </location>
</feature>